<sequence>MLLRSAFPAVPKRRWAWVRCSNQHATQGLLGCCAKMALRYLRGTAPGTAQRCLKYPIYSSERCAAVRLAMHPSACARACAEDAMSLGNCTACYQTGRLIQCTYQRRREKRVVPQDSSLPRLSRVPVTREEGTQLSCDIASGD</sequence>
<reference evidence="1" key="1">
    <citation type="journal article" date="2020" name="Stud. Mycol.">
        <title>101 Dothideomycetes genomes: a test case for predicting lifestyles and emergence of pathogens.</title>
        <authorList>
            <person name="Haridas S."/>
            <person name="Albert R."/>
            <person name="Binder M."/>
            <person name="Bloem J."/>
            <person name="Labutti K."/>
            <person name="Salamov A."/>
            <person name="Andreopoulos B."/>
            <person name="Baker S."/>
            <person name="Barry K."/>
            <person name="Bills G."/>
            <person name="Bluhm B."/>
            <person name="Cannon C."/>
            <person name="Castanera R."/>
            <person name="Culley D."/>
            <person name="Daum C."/>
            <person name="Ezra D."/>
            <person name="Gonzalez J."/>
            <person name="Henrissat B."/>
            <person name="Kuo A."/>
            <person name="Liang C."/>
            <person name="Lipzen A."/>
            <person name="Lutzoni F."/>
            <person name="Magnuson J."/>
            <person name="Mondo S."/>
            <person name="Nolan M."/>
            <person name="Ohm R."/>
            <person name="Pangilinan J."/>
            <person name="Park H.-J."/>
            <person name="Ramirez L."/>
            <person name="Alfaro M."/>
            <person name="Sun H."/>
            <person name="Tritt A."/>
            <person name="Yoshinaga Y."/>
            <person name="Zwiers L.-H."/>
            <person name="Turgeon B."/>
            <person name="Goodwin S."/>
            <person name="Spatafora J."/>
            <person name="Crous P."/>
            <person name="Grigoriev I."/>
        </authorList>
    </citation>
    <scope>NUCLEOTIDE SEQUENCE</scope>
    <source>
        <strain evidence="1">CBS 525.71</strain>
    </source>
</reference>
<comment type="caution">
    <text evidence="1">The sequence shown here is derived from an EMBL/GenBank/DDBJ whole genome shotgun (WGS) entry which is preliminary data.</text>
</comment>
<dbReference type="EMBL" id="MU006714">
    <property type="protein sequence ID" value="KAF2628100.1"/>
    <property type="molecule type" value="Genomic_DNA"/>
</dbReference>
<name>A0ACB6S1E3_9PLEO</name>
<dbReference type="Proteomes" id="UP000799754">
    <property type="component" value="Unassembled WGS sequence"/>
</dbReference>
<organism evidence="1 2">
    <name type="scientific">Macroventuria anomochaeta</name>
    <dbReference type="NCBI Taxonomy" id="301207"/>
    <lineage>
        <taxon>Eukaryota</taxon>
        <taxon>Fungi</taxon>
        <taxon>Dikarya</taxon>
        <taxon>Ascomycota</taxon>
        <taxon>Pezizomycotina</taxon>
        <taxon>Dothideomycetes</taxon>
        <taxon>Pleosporomycetidae</taxon>
        <taxon>Pleosporales</taxon>
        <taxon>Pleosporineae</taxon>
        <taxon>Didymellaceae</taxon>
        <taxon>Macroventuria</taxon>
    </lineage>
</organism>
<accession>A0ACB6S1E3</accession>
<evidence type="ECO:0000313" key="1">
    <source>
        <dbReference type="EMBL" id="KAF2628100.1"/>
    </source>
</evidence>
<protein>
    <submittedName>
        <fullName evidence="1">Uncharacterized protein</fullName>
    </submittedName>
</protein>
<keyword evidence="2" id="KW-1185">Reference proteome</keyword>
<evidence type="ECO:0000313" key="2">
    <source>
        <dbReference type="Proteomes" id="UP000799754"/>
    </source>
</evidence>
<proteinExistence type="predicted"/>
<gene>
    <name evidence="1" type="ORF">BU25DRAFT_39920</name>
</gene>